<feature type="domain" description="Histidine kinase" evidence="5">
    <location>
        <begin position="897"/>
        <end position="1106"/>
    </location>
</feature>
<dbReference type="InterPro" id="IPR003018">
    <property type="entry name" value="GAF"/>
</dbReference>
<dbReference type="EC" id="2.7.13.3" evidence="2"/>
<dbReference type="PRINTS" id="PR00344">
    <property type="entry name" value="BCTRLSENSOR"/>
</dbReference>
<sequence>MNKEPSLPDLLQDLAQTETNQFSELVQIAGLNLHKDFEGIDLSGEDLSEDNLSQANLSFANLSDTNLRSTNLSGANLKGANLSGANLRNANLSHADLSGANLSDAHLVGVNLNNAILYQANLNGANLKSVDLTNTDLSGANFRDANLKDTKLKNPSHLVTDSVITIKEKAFDPFLEADKEITQAIADLFGQETILDDVCKEIQELLSFDFVSISLVIPEQNTIEAVYGIGIAGRWVDQARHYLNADKDIRDIQADIVDTCHTEIISGWDRRFDRWIYENFQHDQLNRIFSPIFLVHDEQGKEIENWFENYEWDKNFIPSPVQGEGNNRVIRMQPLPGGFPPVVIGTVEAGYENTSRPITYEQATHLAKLIARRALDIRRGSLRYVLKIIAENAKRIFHADLATLHFLWEPQEERYIYEVLAGDPGNIPLKRFSPRKYGVGWRSIFEGKLQYVTYLSSVHKNSEVDFSPVALERGTKTYAAFPLLINDKYKVIPRIIATPTKQGSSVEREQHLIPVGVLYVHFRYEHQFIEELSRQGEYFANKAVDAIWHITIHQKMREEARQLATLQCVTQSLSQIENDLLSHIAWYTLNVLAADLVVIYEYIQTEKQFLSPPSLAGRLIQEDAMESEVPEQSVPFLLIQHETNIYVSNISQEPIFKNSLFTQREKIQSVAGILLRVDKDVVGVMFINYRRSHIFLNEEKQIISSIASSAASSIKNQRWLQTLDSIEREIITTLDWEQLQELIVQKAVQNTGADIGVISIVEPTTQDLVAKARYPAHKQIENALLNIKMGEGVSGWVAMHRKAALVNDVEIDERYICYFADSRSELCVPLLDKDCQTLGVLNVESRQKAKFKQKDLGRLEFLAGLAVIAIQNAQNAEKKEQKGIKEVLTSVGNVSGKVLNKMNTGISTVEGLLREIVSGLNENNVEASKNRGNTALSFVDQMSQTLKGLKIAQEEKPQPLDLHKIVDMALSEIPQLHEVKLSINVPIDLPKVLGGEQQLLSIFYHLIQNALDAMPNGGTLSLNATTVELEGKFWVEVKVSDTGLGIAPDKFNEIFQLGFTTKSDRGNIGLGLWLTKLQVEALGGILKFDSSPNEGSQFTVTLRAYKQ</sequence>
<dbReference type="Pfam" id="PF02518">
    <property type="entry name" value="HATPase_c"/>
    <property type="match status" value="1"/>
</dbReference>
<dbReference type="Gene3D" id="3.30.450.40">
    <property type="match status" value="3"/>
</dbReference>
<dbReference type="AlphaFoldDB" id="A0A139WRN0"/>
<keyword evidence="3" id="KW-0808">Transferase</keyword>
<accession>A0A139WRN0</accession>
<dbReference type="Pfam" id="PF00805">
    <property type="entry name" value="Pentapeptide"/>
    <property type="match status" value="2"/>
</dbReference>
<dbReference type="SUPFAM" id="SSF55874">
    <property type="entry name" value="ATPase domain of HSP90 chaperone/DNA topoisomerase II/histidine kinase"/>
    <property type="match status" value="1"/>
</dbReference>
<dbReference type="Gene3D" id="2.160.20.80">
    <property type="entry name" value="E3 ubiquitin-protein ligase SopA"/>
    <property type="match status" value="1"/>
</dbReference>
<dbReference type="InterPro" id="IPR036890">
    <property type="entry name" value="HATPase_C_sf"/>
</dbReference>
<dbReference type="STRING" id="128403.WA1_10185"/>
<dbReference type="GO" id="GO:0000160">
    <property type="term" value="P:phosphorelay signal transduction system"/>
    <property type="evidence" value="ECO:0007669"/>
    <property type="project" value="UniProtKB-KW"/>
</dbReference>
<dbReference type="SMART" id="SM00065">
    <property type="entry name" value="GAF"/>
    <property type="match status" value="1"/>
</dbReference>
<evidence type="ECO:0000313" key="7">
    <source>
        <dbReference type="Proteomes" id="UP000076925"/>
    </source>
</evidence>
<protein>
    <recommendedName>
        <fullName evidence="2">histidine kinase</fullName>
        <ecNumber evidence="2">2.7.13.3</ecNumber>
    </recommendedName>
</protein>
<dbReference type="OrthoDB" id="498895at2"/>
<keyword evidence="3" id="KW-0418">Kinase</keyword>
<proteinExistence type="predicted"/>
<dbReference type="Proteomes" id="UP000076925">
    <property type="component" value="Unassembled WGS sequence"/>
</dbReference>
<keyword evidence="7" id="KW-1185">Reference proteome</keyword>
<keyword evidence="4" id="KW-0902">Two-component regulatory system</keyword>
<evidence type="ECO:0000256" key="2">
    <source>
        <dbReference type="ARBA" id="ARBA00012438"/>
    </source>
</evidence>
<dbReference type="GO" id="GO:0004673">
    <property type="term" value="F:protein histidine kinase activity"/>
    <property type="evidence" value="ECO:0007669"/>
    <property type="project" value="UniProtKB-EC"/>
</dbReference>
<dbReference type="SUPFAM" id="SSF141571">
    <property type="entry name" value="Pentapeptide repeat-like"/>
    <property type="match status" value="1"/>
</dbReference>
<dbReference type="Pfam" id="PF13185">
    <property type="entry name" value="GAF_2"/>
    <property type="match status" value="1"/>
</dbReference>
<dbReference type="InterPro" id="IPR001646">
    <property type="entry name" value="5peptide_repeat"/>
</dbReference>
<dbReference type="InterPro" id="IPR003594">
    <property type="entry name" value="HATPase_dom"/>
</dbReference>
<evidence type="ECO:0000256" key="1">
    <source>
        <dbReference type="ARBA" id="ARBA00000085"/>
    </source>
</evidence>
<dbReference type="InterPro" id="IPR029016">
    <property type="entry name" value="GAF-like_dom_sf"/>
</dbReference>
<evidence type="ECO:0000256" key="3">
    <source>
        <dbReference type="ARBA" id="ARBA00022777"/>
    </source>
</evidence>
<dbReference type="SUPFAM" id="SSF55781">
    <property type="entry name" value="GAF domain-like"/>
    <property type="match status" value="3"/>
</dbReference>
<dbReference type="InterPro" id="IPR005467">
    <property type="entry name" value="His_kinase_dom"/>
</dbReference>
<dbReference type="PROSITE" id="PS50109">
    <property type="entry name" value="HIS_KIN"/>
    <property type="match status" value="1"/>
</dbReference>
<comment type="catalytic activity">
    <reaction evidence="1">
        <text>ATP + protein L-histidine = ADP + protein N-phospho-L-histidine.</text>
        <dbReference type="EC" id="2.7.13.3"/>
    </reaction>
</comment>
<dbReference type="RefSeq" id="WP_017743898.1">
    <property type="nucleotide sequence ID" value="NZ_KQ976354.1"/>
</dbReference>
<evidence type="ECO:0000259" key="5">
    <source>
        <dbReference type="PROSITE" id="PS50109"/>
    </source>
</evidence>
<dbReference type="EMBL" id="ANNX02000053">
    <property type="protein sequence ID" value="KYC35090.1"/>
    <property type="molecule type" value="Genomic_DNA"/>
</dbReference>
<dbReference type="SMART" id="SM00387">
    <property type="entry name" value="HATPase_c"/>
    <property type="match status" value="1"/>
</dbReference>
<comment type="caution">
    <text evidence="6">The sequence shown here is derived from an EMBL/GenBank/DDBJ whole genome shotgun (WGS) entry which is preliminary data.</text>
</comment>
<name>A0A139WRN0_9CYAN</name>
<dbReference type="PANTHER" id="PTHR14136:SF17">
    <property type="entry name" value="BTB_POZ DOMAIN-CONTAINING PROTEIN KCTD9"/>
    <property type="match status" value="1"/>
</dbReference>
<evidence type="ECO:0000256" key="4">
    <source>
        <dbReference type="ARBA" id="ARBA00023012"/>
    </source>
</evidence>
<gene>
    <name evidence="6" type="ORF">WA1_10185</name>
</gene>
<evidence type="ECO:0000313" key="6">
    <source>
        <dbReference type="EMBL" id="KYC35090.1"/>
    </source>
</evidence>
<dbReference type="InterPro" id="IPR051082">
    <property type="entry name" value="Pentapeptide-BTB/POZ_domain"/>
</dbReference>
<dbReference type="Gene3D" id="3.30.565.10">
    <property type="entry name" value="Histidine kinase-like ATPase, C-terminal domain"/>
    <property type="match status" value="1"/>
</dbReference>
<dbReference type="PANTHER" id="PTHR14136">
    <property type="entry name" value="BTB_POZ DOMAIN-CONTAINING PROTEIN KCTD9"/>
    <property type="match status" value="1"/>
</dbReference>
<reference evidence="6 7" key="1">
    <citation type="journal article" date="2013" name="Genome Biol. Evol.">
        <title>Genomes of Stigonematalean cyanobacteria (subsection V) and the evolution of oxygenic photosynthesis from prokaryotes to plastids.</title>
        <authorList>
            <person name="Dagan T."/>
            <person name="Roettger M."/>
            <person name="Stucken K."/>
            <person name="Landan G."/>
            <person name="Koch R."/>
            <person name="Major P."/>
            <person name="Gould S.B."/>
            <person name="Goremykin V.V."/>
            <person name="Rippka R."/>
            <person name="Tandeau de Marsac N."/>
            <person name="Gugger M."/>
            <person name="Lockhart P.J."/>
            <person name="Allen J.F."/>
            <person name="Brune I."/>
            <person name="Maus I."/>
            <person name="Puhler A."/>
            <person name="Martin W.F."/>
        </authorList>
    </citation>
    <scope>NUCLEOTIDE SEQUENCE [LARGE SCALE GENOMIC DNA]</scope>
    <source>
        <strain evidence="6 7">PCC 7110</strain>
    </source>
</reference>
<organism evidence="6 7">
    <name type="scientific">Scytonema hofmannii PCC 7110</name>
    <dbReference type="NCBI Taxonomy" id="128403"/>
    <lineage>
        <taxon>Bacteria</taxon>
        <taxon>Bacillati</taxon>
        <taxon>Cyanobacteriota</taxon>
        <taxon>Cyanophyceae</taxon>
        <taxon>Nostocales</taxon>
        <taxon>Scytonemataceae</taxon>
        <taxon>Scytonema</taxon>
    </lineage>
</organism>
<dbReference type="InterPro" id="IPR004358">
    <property type="entry name" value="Sig_transdc_His_kin-like_C"/>
</dbReference>